<evidence type="ECO:0000313" key="3">
    <source>
        <dbReference type="EMBL" id="VAI55235.1"/>
    </source>
</evidence>
<evidence type="ECO:0000313" key="4">
    <source>
        <dbReference type="Proteomes" id="UP000324705"/>
    </source>
</evidence>
<dbReference type="Proteomes" id="UP000324705">
    <property type="component" value="Chromosome 6B"/>
</dbReference>
<dbReference type="EMBL" id="LT934122">
    <property type="protein sequence ID" value="VAI55235.1"/>
    <property type="molecule type" value="Genomic_DNA"/>
</dbReference>
<protein>
    <submittedName>
        <fullName evidence="3">Uncharacterized protein</fullName>
    </submittedName>
</protein>
<reference evidence="3 4" key="1">
    <citation type="submission" date="2017-09" db="EMBL/GenBank/DDBJ databases">
        <authorList>
            <consortium name="International Durum Wheat Genome Sequencing Consortium (IDWGSC)"/>
            <person name="Milanesi L."/>
        </authorList>
    </citation>
    <scope>NUCLEOTIDE SEQUENCE [LARGE SCALE GENOMIC DNA]</scope>
    <source>
        <strain evidence="4">cv. Svevo</strain>
    </source>
</reference>
<dbReference type="AlphaFoldDB" id="A0A9R1B8D7"/>
<accession>A0A9R1B8D7</accession>
<keyword evidence="4" id="KW-1185">Reference proteome</keyword>
<feature type="signal peptide" evidence="2">
    <location>
        <begin position="1"/>
        <end position="39"/>
    </location>
</feature>
<sequence length="86" mass="8785">MEPLGAARRRPPAMAAPALLPLLLLLLTLALSSCGGAAAASGAPVGEDYVRPPARPRGGQRKALLGLFPWSKKKASASASDPQQVT</sequence>
<feature type="chain" id="PRO_5040339280" evidence="2">
    <location>
        <begin position="40"/>
        <end position="86"/>
    </location>
</feature>
<feature type="region of interest" description="Disordered" evidence="1">
    <location>
        <begin position="37"/>
        <end position="61"/>
    </location>
</feature>
<keyword evidence="2" id="KW-0732">Signal</keyword>
<gene>
    <name evidence="3" type="ORF">TRITD_6Bv1G049080</name>
</gene>
<name>A0A9R1B8D7_TRITD</name>
<evidence type="ECO:0000256" key="1">
    <source>
        <dbReference type="SAM" id="MobiDB-lite"/>
    </source>
</evidence>
<proteinExistence type="predicted"/>
<dbReference type="Gramene" id="TRITD6Bv1G049080.1">
    <property type="protein sequence ID" value="TRITD6Bv1G049080.1"/>
    <property type="gene ID" value="TRITD6Bv1G049080"/>
</dbReference>
<evidence type="ECO:0000256" key="2">
    <source>
        <dbReference type="SAM" id="SignalP"/>
    </source>
</evidence>
<organism evidence="3 4">
    <name type="scientific">Triticum turgidum subsp. durum</name>
    <name type="common">Durum wheat</name>
    <name type="synonym">Triticum durum</name>
    <dbReference type="NCBI Taxonomy" id="4567"/>
    <lineage>
        <taxon>Eukaryota</taxon>
        <taxon>Viridiplantae</taxon>
        <taxon>Streptophyta</taxon>
        <taxon>Embryophyta</taxon>
        <taxon>Tracheophyta</taxon>
        <taxon>Spermatophyta</taxon>
        <taxon>Magnoliopsida</taxon>
        <taxon>Liliopsida</taxon>
        <taxon>Poales</taxon>
        <taxon>Poaceae</taxon>
        <taxon>BOP clade</taxon>
        <taxon>Pooideae</taxon>
        <taxon>Triticodae</taxon>
        <taxon>Triticeae</taxon>
        <taxon>Triticinae</taxon>
        <taxon>Triticum</taxon>
    </lineage>
</organism>